<evidence type="ECO:0000313" key="6">
    <source>
        <dbReference type="Proteomes" id="UP000332515"/>
    </source>
</evidence>
<dbReference type="InterPro" id="IPR029063">
    <property type="entry name" value="SAM-dependent_MTases_sf"/>
</dbReference>
<dbReference type="AlphaFoldDB" id="A0A6A7XZ13"/>
<dbReference type="GO" id="GO:0032259">
    <property type="term" value="P:methylation"/>
    <property type="evidence" value="ECO:0007669"/>
    <property type="project" value="UniProtKB-KW"/>
</dbReference>
<keyword evidence="6" id="KW-1185">Reference proteome</keyword>
<accession>A0A6A7XZ13</accession>
<dbReference type="SUPFAM" id="SSF53335">
    <property type="entry name" value="S-adenosyl-L-methionine-dependent methyltransferases"/>
    <property type="match status" value="1"/>
</dbReference>
<feature type="domain" description="S-adenosylmethionine-dependent methyltransferase" evidence="4">
    <location>
        <begin position="90"/>
        <end position="255"/>
    </location>
</feature>
<sequence length="311" mass="34461">MTRPAPSMPPRAGSGPASSPLFVLHAEGWDDFELIDSGAGRKLERYGRIVVDRPEPQAMWTPGLPESEWARADAVFTGEDDDEGHGRWRANRALPEAWEMRYGPARFICRFTGFRHVGVFPEQRAHWDWMTGLIRNAGRPVRVLNLFGYTGLASLLAAEAGARVTHVDASKKAIAWARENQVLSGMDALPIRWILDDAVKFTAREVRRGSVYEGIVLDPPKFGRGPKGEVWELFEGLAEMLRLVRGVLAPQPLFIALTAYAIRASFLAAHRLGEEVFGDLAGAIESGELALVEAETGRLLPTSMFTRWSAR</sequence>
<name>A0A6A7XZ13_9HYPH</name>
<dbReference type="Proteomes" id="UP000332515">
    <property type="component" value="Unassembled WGS sequence"/>
</dbReference>
<dbReference type="Gene3D" id="3.40.50.150">
    <property type="entry name" value="Vaccinia Virus protein VP39"/>
    <property type="match status" value="1"/>
</dbReference>
<keyword evidence="3" id="KW-0949">S-adenosyl-L-methionine</keyword>
<dbReference type="GO" id="GO:0008168">
    <property type="term" value="F:methyltransferase activity"/>
    <property type="evidence" value="ECO:0007669"/>
    <property type="project" value="UniProtKB-KW"/>
</dbReference>
<dbReference type="CDD" id="cd02440">
    <property type="entry name" value="AdoMet_MTases"/>
    <property type="match status" value="1"/>
</dbReference>
<dbReference type="PANTHER" id="PTHR43042">
    <property type="entry name" value="SAM-DEPENDENT METHYLTRANSFERASE"/>
    <property type="match status" value="1"/>
</dbReference>
<reference evidence="5 6" key="1">
    <citation type="submission" date="2019-09" db="EMBL/GenBank/DDBJ databases">
        <title>Segnochrobactrum spirostomi gen. nov., sp. nov., isolated from the ciliate Spirostomum cf. yagiui and description of a novel family, Segnochrobactraceae fam. nov. within the order Rhizobiales of the class Alphaproteobacteria.</title>
        <authorList>
            <person name="Akter S."/>
            <person name="Shazib S.U.A."/>
            <person name="Shin M.K."/>
        </authorList>
    </citation>
    <scope>NUCLEOTIDE SEQUENCE [LARGE SCALE GENOMIC DNA]</scope>
    <source>
        <strain evidence="5 6">Sp-1</strain>
    </source>
</reference>
<evidence type="ECO:0000256" key="1">
    <source>
        <dbReference type="ARBA" id="ARBA00022603"/>
    </source>
</evidence>
<protein>
    <submittedName>
        <fullName evidence="5">Class I SAM-dependent rRNA methyltransferase</fullName>
    </submittedName>
</protein>
<proteinExistence type="predicted"/>
<evidence type="ECO:0000256" key="2">
    <source>
        <dbReference type="ARBA" id="ARBA00022679"/>
    </source>
</evidence>
<dbReference type="Gene3D" id="2.60.40.1180">
    <property type="entry name" value="Golgi alpha-mannosidase II"/>
    <property type="match status" value="1"/>
</dbReference>
<dbReference type="InterPro" id="IPR013780">
    <property type="entry name" value="Glyco_hydro_b"/>
</dbReference>
<dbReference type="EMBL" id="VWNA01000001">
    <property type="protein sequence ID" value="MQT11753.1"/>
    <property type="molecule type" value="Genomic_DNA"/>
</dbReference>
<keyword evidence="1 5" id="KW-0489">Methyltransferase</keyword>
<evidence type="ECO:0000259" key="4">
    <source>
        <dbReference type="Pfam" id="PF10672"/>
    </source>
</evidence>
<evidence type="ECO:0000313" key="5">
    <source>
        <dbReference type="EMBL" id="MQT11753.1"/>
    </source>
</evidence>
<dbReference type="Pfam" id="PF10672">
    <property type="entry name" value="Methyltrans_SAM"/>
    <property type="match status" value="1"/>
</dbReference>
<dbReference type="PANTHER" id="PTHR43042:SF2">
    <property type="entry name" value="SAM-DEPENDENT METHYLTRANSFERASE"/>
    <property type="match status" value="1"/>
</dbReference>
<gene>
    <name evidence="5" type="ORF">F0357_03505</name>
</gene>
<organism evidence="5 6">
    <name type="scientific">Segnochrobactrum spirostomi</name>
    <dbReference type="NCBI Taxonomy" id="2608987"/>
    <lineage>
        <taxon>Bacteria</taxon>
        <taxon>Pseudomonadati</taxon>
        <taxon>Pseudomonadota</taxon>
        <taxon>Alphaproteobacteria</taxon>
        <taxon>Hyphomicrobiales</taxon>
        <taxon>Segnochrobactraceae</taxon>
        <taxon>Segnochrobactrum</taxon>
    </lineage>
</organism>
<evidence type="ECO:0000256" key="3">
    <source>
        <dbReference type="ARBA" id="ARBA00022691"/>
    </source>
</evidence>
<comment type="caution">
    <text evidence="5">The sequence shown here is derived from an EMBL/GenBank/DDBJ whole genome shotgun (WGS) entry which is preliminary data.</text>
</comment>
<keyword evidence="2 5" id="KW-0808">Transferase</keyword>
<dbReference type="InterPro" id="IPR019614">
    <property type="entry name" value="SAM-dep_methyl-trfase"/>
</dbReference>